<dbReference type="PANTHER" id="PTHR30290">
    <property type="entry name" value="PERIPLASMIC BINDING COMPONENT OF ABC TRANSPORTER"/>
    <property type="match status" value="1"/>
</dbReference>
<dbReference type="InterPro" id="IPR039424">
    <property type="entry name" value="SBP_5"/>
</dbReference>
<proteinExistence type="predicted"/>
<evidence type="ECO:0000259" key="3">
    <source>
        <dbReference type="Pfam" id="PF00496"/>
    </source>
</evidence>
<dbReference type="AlphaFoldDB" id="A0A841FBT8"/>
<dbReference type="GO" id="GO:0015833">
    <property type="term" value="P:peptide transport"/>
    <property type="evidence" value="ECO:0007669"/>
    <property type="project" value="TreeGrafter"/>
</dbReference>
<evidence type="ECO:0000256" key="2">
    <source>
        <dbReference type="SAM" id="SignalP"/>
    </source>
</evidence>
<dbReference type="GO" id="GO:1904680">
    <property type="term" value="F:peptide transmembrane transporter activity"/>
    <property type="evidence" value="ECO:0007669"/>
    <property type="project" value="TreeGrafter"/>
</dbReference>
<gene>
    <name evidence="4" type="ORF">HNR73_001101</name>
</gene>
<dbReference type="PROSITE" id="PS51257">
    <property type="entry name" value="PROKAR_LIPOPROTEIN"/>
    <property type="match status" value="1"/>
</dbReference>
<dbReference type="RefSeq" id="WP_184786136.1">
    <property type="nucleotide sequence ID" value="NZ_BONT01000023.1"/>
</dbReference>
<dbReference type="CDD" id="cd00995">
    <property type="entry name" value="PBP2_NikA_DppA_OppA_like"/>
    <property type="match status" value="1"/>
</dbReference>
<sequence>MRSKRVLSAVAVAAIAGLVVTACGSGDGDGGSDGAGEINLSLGEPKSLIPPNIGETEGGAIARLVYSGLYDYGNDGSLVPVIADGQPTTTDNKVWTIKLKTGFKFQNGEEINAELFKKSWDFAVDGRNANGGSYFFSKISGFADTQSGADPDGEEGPKKGADPKADELTGVKAVDATTLEITLDKPWVIFPQLLGYTAFFPTAEGCRTAVDACNETPIGNGPFKFVGKWEHETAIKLTRWDEYTAEKSSYKDLNFKIYTGSSVAWPDFQAGTVDIAAPTPDAYNDAKSTYGDKMIEADSPSTWSLGYPVYDEIFSDVKVRQAFSMAIDRQAIIDAIFQGQGKVLDSLTPSMIPGFKAGTCAYCKVDVEGAKALLDSSKWTKGKKLELWTNTSPTGEKILKAIGDQLNKNLGIEYELKTLEWPEYLQKKTDQEITGPFFTGWQPDYPSIENYMAPLYSSIAKDGSDNDFGFYNAQYEALMAEGDTAPDMNAANAKYQEAETILGTELPIAPLFTRMTSTVIGERIDFDSVNRNPILGTIDFVKLKLA</sequence>
<keyword evidence="2" id="KW-0732">Signal</keyword>
<dbReference type="InterPro" id="IPR000914">
    <property type="entry name" value="SBP_5_dom"/>
</dbReference>
<name>A0A841FBT8_9ACTN</name>
<dbReference type="GO" id="GO:0042597">
    <property type="term" value="C:periplasmic space"/>
    <property type="evidence" value="ECO:0007669"/>
    <property type="project" value="UniProtKB-ARBA"/>
</dbReference>
<evidence type="ECO:0000313" key="4">
    <source>
        <dbReference type="EMBL" id="MBB6033254.1"/>
    </source>
</evidence>
<dbReference type="SUPFAM" id="SSF53850">
    <property type="entry name" value="Periplasmic binding protein-like II"/>
    <property type="match status" value="1"/>
</dbReference>
<protein>
    <submittedName>
        <fullName evidence="4">ABC-type transport system substrate-binding protein</fullName>
    </submittedName>
</protein>
<reference evidence="4 5" key="1">
    <citation type="submission" date="2020-08" db="EMBL/GenBank/DDBJ databases">
        <title>Genomic Encyclopedia of Type Strains, Phase IV (KMG-IV): sequencing the most valuable type-strain genomes for metagenomic binning, comparative biology and taxonomic classification.</title>
        <authorList>
            <person name="Goeker M."/>
        </authorList>
    </citation>
    <scope>NUCLEOTIDE SEQUENCE [LARGE SCALE GENOMIC DNA]</scope>
    <source>
        <strain evidence="4 5">YIM 65646</strain>
    </source>
</reference>
<keyword evidence="5" id="KW-1185">Reference proteome</keyword>
<dbReference type="InterPro" id="IPR030678">
    <property type="entry name" value="Peptide/Ni-bd"/>
</dbReference>
<dbReference type="Gene3D" id="3.10.105.10">
    <property type="entry name" value="Dipeptide-binding Protein, Domain 3"/>
    <property type="match status" value="1"/>
</dbReference>
<dbReference type="Proteomes" id="UP000548476">
    <property type="component" value="Unassembled WGS sequence"/>
</dbReference>
<evidence type="ECO:0000313" key="5">
    <source>
        <dbReference type="Proteomes" id="UP000548476"/>
    </source>
</evidence>
<dbReference type="PANTHER" id="PTHR30290:SF83">
    <property type="entry name" value="ABC TRANSPORTER SUBSTRATE-BINDING PROTEIN"/>
    <property type="match status" value="1"/>
</dbReference>
<feature type="domain" description="Solute-binding protein family 5" evidence="3">
    <location>
        <begin position="78"/>
        <end position="458"/>
    </location>
</feature>
<comment type="caution">
    <text evidence="4">The sequence shown here is derived from an EMBL/GenBank/DDBJ whole genome shotgun (WGS) entry which is preliminary data.</text>
</comment>
<dbReference type="Gene3D" id="3.40.190.10">
    <property type="entry name" value="Periplasmic binding protein-like II"/>
    <property type="match status" value="1"/>
</dbReference>
<dbReference type="Gene3D" id="3.90.76.10">
    <property type="entry name" value="Dipeptide-binding Protein, Domain 1"/>
    <property type="match status" value="1"/>
</dbReference>
<feature type="region of interest" description="Disordered" evidence="1">
    <location>
        <begin position="146"/>
        <end position="167"/>
    </location>
</feature>
<dbReference type="EMBL" id="JACHGT010000002">
    <property type="protein sequence ID" value="MBB6033254.1"/>
    <property type="molecule type" value="Genomic_DNA"/>
</dbReference>
<accession>A0A841FBT8</accession>
<organism evidence="4 5">
    <name type="scientific">Phytomonospora endophytica</name>
    <dbReference type="NCBI Taxonomy" id="714109"/>
    <lineage>
        <taxon>Bacteria</taxon>
        <taxon>Bacillati</taxon>
        <taxon>Actinomycetota</taxon>
        <taxon>Actinomycetes</taxon>
        <taxon>Micromonosporales</taxon>
        <taxon>Micromonosporaceae</taxon>
        <taxon>Phytomonospora</taxon>
    </lineage>
</organism>
<evidence type="ECO:0000256" key="1">
    <source>
        <dbReference type="SAM" id="MobiDB-lite"/>
    </source>
</evidence>
<feature type="chain" id="PRO_5038863837" evidence="2">
    <location>
        <begin position="23"/>
        <end position="546"/>
    </location>
</feature>
<feature type="signal peptide" evidence="2">
    <location>
        <begin position="1"/>
        <end position="22"/>
    </location>
</feature>
<dbReference type="Pfam" id="PF00496">
    <property type="entry name" value="SBP_bac_5"/>
    <property type="match status" value="1"/>
</dbReference>
<dbReference type="PIRSF" id="PIRSF002741">
    <property type="entry name" value="MppA"/>
    <property type="match status" value="1"/>
</dbReference>
<feature type="compositionally biased region" description="Basic and acidic residues" evidence="1">
    <location>
        <begin position="155"/>
        <end position="167"/>
    </location>
</feature>
<dbReference type="GO" id="GO:0043190">
    <property type="term" value="C:ATP-binding cassette (ABC) transporter complex"/>
    <property type="evidence" value="ECO:0007669"/>
    <property type="project" value="InterPro"/>
</dbReference>